<proteinExistence type="predicted"/>
<gene>
    <name evidence="2" type="ORF">Q3M24_14210</name>
</gene>
<organism evidence="2">
    <name type="scientific">Candidatus Electrothrix aestuarii</name>
    <dbReference type="NCBI Taxonomy" id="3062594"/>
    <lineage>
        <taxon>Bacteria</taxon>
        <taxon>Pseudomonadati</taxon>
        <taxon>Thermodesulfobacteriota</taxon>
        <taxon>Desulfobulbia</taxon>
        <taxon>Desulfobulbales</taxon>
        <taxon>Desulfobulbaceae</taxon>
        <taxon>Candidatus Electrothrix</taxon>
    </lineage>
</organism>
<keyword evidence="1" id="KW-1133">Transmembrane helix</keyword>
<keyword evidence="1" id="KW-0472">Membrane</keyword>
<evidence type="ECO:0000256" key="1">
    <source>
        <dbReference type="SAM" id="Phobius"/>
    </source>
</evidence>
<evidence type="ECO:0000313" key="2">
    <source>
        <dbReference type="EMBL" id="XCN71466.1"/>
    </source>
</evidence>
<keyword evidence="1" id="KW-0812">Transmembrane</keyword>
<sequence>MWRNIIMICGLLLLVGGMYYAYGGLKHSVPKRMTVVEFAADERSPGAVQLSDARLNLLKAVVVTEGETGKIKKLYVPIESIGYIQEGKVNLLLDTSDTDLLQIASELYNMSKEEQMKHAVHHRHTLLREIELTGMMLDKASMRASRLREIKAVVPNLAGNFFVLRHHAKVNLLRSLVISVLGLFILTFGLFREKKAETPPPSEAETT</sequence>
<reference evidence="2" key="1">
    <citation type="journal article" date="2024" name="Syst. Appl. Microbiol.">
        <title>First single-strain enrichments of Electrothrix cable bacteria, description of E. aestuarii sp. nov. and E. rattekaaiensis sp. nov., and proposal of a cable bacteria taxonomy following the rules of the SeqCode.</title>
        <authorList>
            <person name="Plum-Jensen L.E."/>
            <person name="Schramm A."/>
            <person name="Marshall I.P.G."/>
        </authorList>
    </citation>
    <scope>NUCLEOTIDE SEQUENCE</scope>
    <source>
        <strain evidence="2">Rat1</strain>
    </source>
</reference>
<accession>A0AAU8LQK9</accession>
<protein>
    <submittedName>
        <fullName evidence="2">Uncharacterized protein</fullName>
    </submittedName>
</protein>
<dbReference type="AlphaFoldDB" id="A0AAU8LQK9"/>
<reference evidence="2" key="2">
    <citation type="submission" date="2024-06" db="EMBL/GenBank/DDBJ databases">
        <authorList>
            <person name="Plum-Jensen L.E."/>
            <person name="Schramm A."/>
            <person name="Marshall I.P.G."/>
        </authorList>
    </citation>
    <scope>NUCLEOTIDE SEQUENCE</scope>
    <source>
        <strain evidence="2">Rat1</strain>
    </source>
</reference>
<feature type="transmembrane region" description="Helical" evidence="1">
    <location>
        <begin position="172"/>
        <end position="191"/>
    </location>
</feature>
<name>A0AAU8LQK9_9BACT</name>
<dbReference type="EMBL" id="CP159373">
    <property type="protein sequence ID" value="XCN71466.1"/>
    <property type="molecule type" value="Genomic_DNA"/>
</dbReference>
<dbReference type="KEGG" id="eaj:Q3M24_14210"/>